<dbReference type="Gene3D" id="3.30.310.50">
    <property type="entry name" value="Alpha-D-phosphohexomutase, C-terminal domain"/>
    <property type="match status" value="1"/>
</dbReference>
<dbReference type="PANTHER" id="PTHR45745:SF1">
    <property type="entry name" value="PHOSPHOGLUCOMUTASE 2B-RELATED"/>
    <property type="match status" value="1"/>
</dbReference>
<dbReference type="NCBIfam" id="TIGR01132">
    <property type="entry name" value="pgm"/>
    <property type="match status" value="1"/>
</dbReference>
<evidence type="ECO:0000259" key="11">
    <source>
        <dbReference type="Pfam" id="PF02880"/>
    </source>
</evidence>
<dbReference type="Proteomes" id="UP000436138">
    <property type="component" value="Chromosome"/>
</dbReference>
<dbReference type="SUPFAM" id="SSF55957">
    <property type="entry name" value="Phosphoglucomutase, C-terminal domain"/>
    <property type="match status" value="1"/>
</dbReference>
<gene>
    <name evidence="12" type="ORF">GQF42_05240</name>
</gene>
<evidence type="ECO:0000259" key="10">
    <source>
        <dbReference type="Pfam" id="PF02879"/>
    </source>
</evidence>
<dbReference type="EC" id="5.4.2.2" evidence="12"/>
<dbReference type="Gene3D" id="3.40.120.10">
    <property type="entry name" value="Alpha-D-Glucose-1,6-Bisphosphate, subunit A, domain 3"/>
    <property type="match status" value="3"/>
</dbReference>
<evidence type="ECO:0000313" key="12">
    <source>
        <dbReference type="EMBL" id="QHA02768.1"/>
    </source>
</evidence>
<evidence type="ECO:0000259" key="9">
    <source>
        <dbReference type="Pfam" id="PF02878"/>
    </source>
</evidence>
<evidence type="ECO:0000256" key="6">
    <source>
        <dbReference type="ARBA" id="ARBA00023235"/>
    </source>
</evidence>
<dbReference type="Pfam" id="PF02879">
    <property type="entry name" value="PGM_PMM_II"/>
    <property type="match status" value="1"/>
</dbReference>
<sequence>MPHERAGRPAGPEDLVDVARLVTAYYALHPDPAEPGQRVAFGTSGHRGSSLASAFNEDHIAATSQAICEYRAARGTDGPLFLGADTHALSEPAKVTALEVFAANGVSVLVDSADGYTPTPAVSHAVLTHNRARTSGLADGVVVTPSHNPPADGGFKYNPPSGGPAASDATSWIQDRANRIIMGGLKDVRRVPYARALAAETTGRYDFLGAYVGDLPSVLDLDAIRAAGVRIGADPLGGASVAYWGRIAEQHRIDLTVVHPHTDPTWRFMTLDWDGRIRMDCSSPYAMASLIERRDQYRIATGNDADADRHGIVTPDAGLMNPNHYLAVAISYLYRHRDRWPAAAGIGKTLVSSTMIDRVAADLGRRLVEVPVGFKWFVDGLVGATLGFGGEESAGASFLRRDGSVWTTDKDGIILALLASEITAVTDKTPSEHYAGLTARFGAPAYARVDAPATREQKALLGKLSPAQVTAGTLAGEPVTAVLTEAPGNGAAIGGIKVTTDNAWFAARPSGTEDVYKVYAESFLGPDHLARVQEEAKAVVHSALGG</sequence>
<dbReference type="CDD" id="cd05801">
    <property type="entry name" value="PGM_like3"/>
    <property type="match status" value="1"/>
</dbReference>
<evidence type="ECO:0000256" key="3">
    <source>
        <dbReference type="ARBA" id="ARBA00022553"/>
    </source>
</evidence>
<keyword evidence="5 7" id="KW-0460">Magnesium</keyword>
<feature type="domain" description="Alpha-D-phosphohexomutase alpha/beta/alpha" evidence="10">
    <location>
        <begin position="210"/>
        <end position="315"/>
    </location>
</feature>
<organism evidence="12 13">
    <name type="scientific">Streptomyces broussonetiae</name>
    <dbReference type="NCBI Taxonomy" id="2686304"/>
    <lineage>
        <taxon>Bacteria</taxon>
        <taxon>Bacillati</taxon>
        <taxon>Actinomycetota</taxon>
        <taxon>Actinomycetes</taxon>
        <taxon>Kitasatosporales</taxon>
        <taxon>Streptomycetaceae</taxon>
        <taxon>Streptomyces</taxon>
    </lineage>
</organism>
<dbReference type="InterPro" id="IPR005844">
    <property type="entry name" value="A-D-PHexomutase_a/b/a-I"/>
</dbReference>
<dbReference type="GO" id="GO:0006166">
    <property type="term" value="P:purine ribonucleoside salvage"/>
    <property type="evidence" value="ECO:0007669"/>
    <property type="project" value="TreeGrafter"/>
</dbReference>
<evidence type="ECO:0000313" key="13">
    <source>
        <dbReference type="Proteomes" id="UP000436138"/>
    </source>
</evidence>
<dbReference type="GO" id="GO:0004614">
    <property type="term" value="F:phosphoglucomutase activity"/>
    <property type="evidence" value="ECO:0007669"/>
    <property type="project" value="UniProtKB-EC"/>
</dbReference>
<protein>
    <submittedName>
        <fullName evidence="12">Alpha-D-glucose phosphate-specific phosphoglucomutase</fullName>
        <ecNumber evidence="12">5.4.2.2</ecNumber>
    </submittedName>
</protein>
<dbReference type="InterPro" id="IPR005845">
    <property type="entry name" value="A-D-PHexomutase_a/b/a-II"/>
</dbReference>
<dbReference type="InterPro" id="IPR005846">
    <property type="entry name" value="A-D-PHexomutase_a/b/a-III"/>
</dbReference>
<dbReference type="KEGG" id="sbro:GQF42_05240"/>
<dbReference type="PANTHER" id="PTHR45745">
    <property type="entry name" value="PHOSPHOMANNOMUTASE 45A"/>
    <property type="match status" value="1"/>
</dbReference>
<reference evidence="12 13" key="1">
    <citation type="submission" date="2019-12" db="EMBL/GenBank/DDBJ databases">
        <title>Streptomyces sp. strain T44 isolated from rhizosphere soil of Broussonetia papyrifera.</title>
        <authorList>
            <person name="Mo P."/>
        </authorList>
    </citation>
    <scope>NUCLEOTIDE SEQUENCE [LARGE SCALE GENOMIC DNA]</scope>
    <source>
        <strain evidence="12 13">T44</strain>
    </source>
</reference>
<dbReference type="AlphaFoldDB" id="A0A6I6MQK9"/>
<name>A0A6I6MQK9_9ACTN</name>
<keyword evidence="3" id="KW-0597">Phosphoprotein</keyword>
<feature type="domain" description="Alpha-D-phosphohexomutase alpha/beta/alpha" evidence="11">
    <location>
        <begin position="321"/>
        <end position="440"/>
    </location>
</feature>
<dbReference type="Pfam" id="PF00408">
    <property type="entry name" value="PGM_PMM_IV"/>
    <property type="match status" value="1"/>
</dbReference>
<evidence type="ECO:0000256" key="5">
    <source>
        <dbReference type="ARBA" id="ARBA00022842"/>
    </source>
</evidence>
<dbReference type="GO" id="GO:0005975">
    <property type="term" value="P:carbohydrate metabolic process"/>
    <property type="evidence" value="ECO:0007669"/>
    <property type="project" value="InterPro"/>
</dbReference>
<evidence type="ECO:0000256" key="7">
    <source>
        <dbReference type="RuleBase" id="RU004326"/>
    </source>
</evidence>
<dbReference type="PROSITE" id="PS00710">
    <property type="entry name" value="PGM_PMM"/>
    <property type="match status" value="1"/>
</dbReference>
<dbReference type="EMBL" id="CP047020">
    <property type="protein sequence ID" value="QHA02768.1"/>
    <property type="molecule type" value="Genomic_DNA"/>
</dbReference>
<dbReference type="InterPro" id="IPR016055">
    <property type="entry name" value="A-D-PHexomutase_a/b/a-I/II/III"/>
</dbReference>
<comment type="cofactor">
    <cofactor evidence="1">
        <name>Mg(2+)</name>
        <dbReference type="ChEBI" id="CHEBI:18420"/>
    </cofactor>
</comment>
<dbReference type="GO" id="GO:0000287">
    <property type="term" value="F:magnesium ion binding"/>
    <property type="evidence" value="ECO:0007669"/>
    <property type="project" value="InterPro"/>
</dbReference>
<dbReference type="SUPFAM" id="SSF53738">
    <property type="entry name" value="Phosphoglucomutase, first 3 domains"/>
    <property type="match status" value="3"/>
</dbReference>
<dbReference type="InterPro" id="IPR016066">
    <property type="entry name" value="A-D-PHexomutase_CS"/>
</dbReference>
<dbReference type="InterPro" id="IPR005852">
    <property type="entry name" value="PGM_a-D-Glc-sp"/>
</dbReference>
<accession>A0A6I6MQK9</accession>
<dbReference type="Pfam" id="PF02878">
    <property type="entry name" value="PGM_PMM_I"/>
    <property type="match status" value="1"/>
</dbReference>
<evidence type="ECO:0000256" key="2">
    <source>
        <dbReference type="ARBA" id="ARBA00010231"/>
    </source>
</evidence>
<dbReference type="InterPro" id="IPR036900">
    <property type="entry name" value="A-D-PHexomutase_C_sf"/>
</dbReference>
<feature type="domain" description="Alpha-D-phosphohexomutase C-terminal" evidence="8">
    <location>
        <begin position="491"/>
        <end position="536"/>
    </location>
</feature>
<feature type="domain" description="Alpha-D-phosphohexomutase alpha/beta/alpha" evidence="9">
    <location>
        <begin position="39"/>
        <end position="179"/>
    </location>
</feature>
<dbReference type="Pfam" id="PF02880">
    <property type="entry name" value="PGM_PMM_III"/>
    <property type="match status" value="1"/>
</dbReference>
<dbReference type="GO" id="GO:0008973">
    <property type="term" value="F:phosphopentomutase activity"/>
    <property type="evidence" value="ECO:0007669"/>
    <property type="project" value="TreeGrafter"/>
</dbReference>
<keyword evidence="6 12" id="KW-0413">Isomerase</keyword>
<proteinExistence type="inferred from homology"/>
<dbReference type="RefSeq" id="WP_158918092.1">
    <property type="nucleotide sequence ID" value="NZ_CP047020.1"/>
</dbReference>
<evidence type="ECO:0000256" key="1">
    <source>
        <dbReference type="ARBA" id="ARBA00001946"/>
    </source>
</evidence>
<dbReference type="InterPro" id="IPR005843">
    <property type="entry name" value="A-D-PHexomutase_C"/>
</dbReference>
<comment type="similarity">
    <text evidence="2 7">Belongs to the phosphohexose mutase family.</text>
</comment>
<evidence type="ECO:0000259" key="8">
    <source>
        <dbReference type="Pfam" id="PF00408"/>
    </source>
</evidence>
<keyword evidence="13" id="KW-1185">Reference proteome</keyword>
<keyword evidence="4 7" id="KW-0479">Metal-binding</keyword>
<evidence type="ECO:0000256" key="4">
    <source>
        <dbReference type="ARBA" id="ARBA00022723"/>
    </source>
</evidence>